<proteinExistence type="predicted"/>
<dbReference type="AlphaFoldDB" id="A0A068VM18"/>
<evidence type="ECO:0000313" key="2">
    <source>
        <dbReference type="Proteomes" id="UP000295252"/>
    </source>
</evidence>
<dbReference type="InParanoid" id="A0A068VM18"/>
<sequence length="95" mass="10831">MEKKRADRQQCIAIEPVVQQNSKDNFLFKVITQSEGKLKKHVSVLSTFEEGSREIGYGRVDKQVSFQSAASVISIFMNLHSMYQDCLLCFVTIIL</sequence>
<evidence type="ECO:0000313" key="1">
    <source>
        <dbReference type="EMBL" id="CDP21845.1"/>
    </source>
</evidence>
<organism evidence="1 2">
    <name type="scientific">Coffea canephora</name>
    <name type="common">Robusta coffee</name>
    <dbReference type="NCBI Taxonomy" id="49390"/>
    <lineage>
        <taxon>Eukaryota</taxon>
        <taxon>Viridiplantae</taxon>
        <taxon>Streptophyta</taxon>
        <taxon>Embryophyta</taxon>
        <taxon>Tracheophyta</taxon>
        <taxon>Spermatophyta</taxon>
        <taxon>Magnoliopsida</taxon>
        <taxon>eudicotyledons</taxon>
        <taxon>Gunneridae</taxon>
        <taxon>Pentapetalae</taxon>
        <taxon>asterids</taxon>
        <taxon>lamiids</taxon>
        <taxon>Gentianales</taxon>
        <taxon>Rubiaceae</taxon>
        <taxon>Ixoroideae</taxon>
        <taxon>Gardenieae complex</taxon>
        <taxon>Bertiereae - Coffeeae clade</taxon>
        <taxon>Coffeeae</taxon>
        <taxon>Coffea</taxon>
    </lineage>
</organism>
<dbReference type="Proteomes" id="UP000295252">
    <property type="component" value="Unassembled WGS sequence"/>
</dbReference>
<keyword evidence="2" id="KW-1185">Reference proteome</keyword>
<dbReference type="EMBL" id="HG746172">
    <property type="protein sequence ID" value="CDP21845.1"/>
    <property type="molecule type" value="Genomic_DNA"/>
</dbReference>
<gene>
    <name evidence="1" type="ORF">GSCOC_T00002038001</name>
</gene>
<accession>A0A068VM18</accession>
<reference evidence="2" key="1">
    <citation type="journal article" date="2014" name="Science">
        <title>The coffee genome provides insight into the convergent evolution of caffeine biosynthesis.</title>
        <authorList>
            <person name="Denoeud F."/>
            <person name="Carretero-Paulet L."/>
            <person name="Dereeper A."/>
            <person name="Droc G."/>
            <person name="Guyot R."/>
            <person name="Pietrella M."/>
            <person name="Zheng C."/>
            <person name="Alberti A."/>
            <person name="Anthony F."/>
            <person name="Aprea G."/>
            <person name="Aury J.M."/>
            <person name="Bento P."/>
            <person name="Bernard M."/>
            <person name="Bocs S."/>
            <person name="Campa C."/>
            <person name="Cenci A."/>
            <person name="Combes M.C."/>
            <person name="Crouzillat D."/>
            <person name="Da Silva C."/>
            <person name="Daddiego L."/>
            <person name="De Bellis F."/>
            <person name="Dussert S."/>
            <person name="Garsmeur O."/>
            <person name="Gayraud T."/>
            <person name="Guignon V."/>
            <person name="Jahn K."/>
            <person name="Jamilloux V."/>
            <person name="Joet T."/>
            <person name="Labadie K."/>
            <person name="Lan T."/>
            <person name="Leclercq J."/>
            <person name="Lepelley M."/>
            <person name="Leroy T."/>
            <person name="Li L.T."/>
            <person name="Librado P."/>
            <person name="Lopez L."/>
            <person name="Munoz A."/>
            <person name="Noel B."/>
            <person name="Pallavicini A."/>
            <person name="Perrotta G."/>
            <person name="Poncet V."/>
            <person name="Pot D."/>
            <person name="Priyono X."/>
            <person name="Rigoreau M."/>
            <person name="Rouard M."/>
            <person name="Rozas J."/>
            <person name="Tranchant-Dubreuil C."/>
            <person name="VanBuren R."/>
            <person name="Zhang Q."/>
            <person name="Andrade A.C."/>
            <person name="Argout X."/>
            <person name="Bertrand B."/>
            <person name="de Kochko A."/>
            <person name="Graziosi G."/>
            <person name="Henry R.J."/>
            <person name="Jayarama X."/>
            <person name="Ming R."/>
            <person name="Nagai C."/>
            <person name="Rounsley S."/>
            <person name="Sankoff D."/>
            <person name="Giuliano G."/>
            <person name="Albert V.A."/>
            <person name="Wincker P."/>
            <person name="Lashermes P."/>
        </authorList>
    </citation>
    <scope>NUCLEOTIDE SEQUENCE [LARGE SCALE GENOMIC DNA]</scope>
    <source>
        <strain evidence="2">cv. DH200-94</strain>
    </source>
</reference>
<protein>
    <submittedName>
        <fullName evidence="1">DH200=94 genomic scaffold, scaffold_7088</fullName>
    </submittedName>
</protein>
<dbReference type="Gramene" id="CDP21845">
    <property type="protein sequence ID" value="CDP21845"/>
    <property type="gene ID" value="GSCOC_T00002038001"/>
</dbReference>
<name>A0A068VM18_COFCA</name>